<accession>A0A6P1YD88</accession>
<gene>
    <name evidence="2" type="primary">cas8a1</name>
    <name evidence="2" type="ORF">G3A45_08360</name>
</gene>
<dbReference type="Proteomes" id="UP000464452">
    <property type="component" value="Chromosome"/>
</dbReference>
<dbReference type="RefSeq" id="WP_163235157.1">
    <property type="nucleotide sequence ID" value="NZ_CP048617.1"/>
</dbReference>
<evidence type="ECO:0000313" key="3">
    <source>
        <dbReference type="Proteomes" id="UP000464452"/>
    </source>
</evidence>
<proteinExistence type="predicted"/>
<dbReference type="EMBL" id="CP048617">
    <property type="protein sequence ID" value="QIB27299.1"/>
    <property type="molecule type" value="Genomic_DNA"/>
</dbReference>
<organism evidence="2 3">
    <name type="scientific">Caloranaerobacter azorensis</name>
    <dbReference type="NCBI Taxonomy" id="116090"/>
    <lineage>
        <taxon>Bacteria</taxon>
        <taxon>Bacillati</taxon>
        <taxon>Bacillota</taxon>
        <taxon>Tissierellia</taxon>
        <taxon>Tissierellales</taxon>
        <taxon>Thermohalobacteraceae</taxon>
        <taxon>Caloranaerobacter</taxon>
    </lineage>
</organism>
<reference evidence="2 3" key="1">
    <citation type="submission" date="2020-02" db="EMBL/GenBank/DDBJ databases">
        <title>Thermophilic hydrogen producing bacteria, Caloranaerobacter azorensis.</title>
        <authorList>
            <person name="Baek K."/>
        </authorList>
    </citation>
    <scope>NUCLEOTIDE SEQUENCE [LARGE SCALE GENOMIC DNA]</scope>
    <source>
        <strain evidence="2 3">T3-1</strain>
    </source>
</reference>
<feature type="domain" description="CRISPR-associated protein CXXC-CXXC" evidence="1">
    <location>
        <begin position="94"/>
        <end position="152"/>
    </location>
</feature>
<name>A0A6P1YD88_9FIRM</name>
<protein>
    <submittedName>
        <fullName evidence="2">Type I-B CRISPR-associated protein Cas8b1/Cst1</fullName>
    </submittedName>
</protein>
<sequence length="443" mass="52932">MSYFEFTGNPFVDAGIWGIMAWLNKKSPMDIEIEELKDEFEDITNLYTTDQWKKLMHYLFPNNPIVNPSYKGKHKKKYIEYLNKLTNQIKLVGNNGTCISCGKRGIVSQAKRNNVPLTGSGKLRNYFSYAQEGADYCPVCILSIQFLPLVLYICGGRVILISSDSKKVMRRWANKCIEMVRRQILLKEFERGINENYMLPHNSLFHIVGDLILEKNAEEFKGNKVSIRVYYFTNYGQSPDIEIFDLPSKVFSFLVYLKQTNEYKKWFEVVNRGFLKEIDDEEEKYKKYRNIVYEKLLNNESIIHYFMDNERNTYGTWNILNLYLKEVREMDDRKIELIKNLGDKIAIYIKNSDKLKRLTDLERAQKYYEFTNILRLISKDRIKQNAKEPLFSLDDYVEIVYRENYPEWKEVRDLILFRIYENLHDWLISKEEYKKEVEREEIS</sequence>
<dbReference type="KEGG" id="cazo:G3A45_08360"/>
<evidence type="ECO:0000259" key="1">
    <source>
        <dbReference type="Pfam" id="PF09706"/>
    </source>
</evidence>
<evidence type="ECO:0000313" key="2">
    <source>
        <dbReference type="EMBL" id="QIB27299.1"/>
    </source>
</evidence>
<dbReference type="AlphaFoldDB" id="A0A6P1YD88"/>
<dbReference type="NCBIfam" id="TIGR01908">
    <property type="entry name" value="cas_CXXC_CXXC"/>
    <property type="match status" value="1"/>
</dbReference>
<dbReference type="InterPro" id="IPR010180">
    <property type="entry name" value="CRISPR-assoc_prot_CXXC-CXXC"/>
</dbReference>
<dbReference type="Pfam" id="PF09706">
    <property type="entry name" value="Cas_CXXC_CXXC"/>
    <property type="match status" value="1"/>
</dbReference>
<dbReference type="InterPro" id="IPR019121">
    <property type="entry name" value="CRISPR-assoc_CXXC-CXXC_dom"/>
</dbReference>